<reference evidence="2" key="1">
    <citation type="journal article" date="2023" name="G3 (Bethesda)">
        <title>Genome assembly and association tests identify interacting loci associated with vigor, precocity, and sex in interspecific pistachio rootstocks.</title>
        <authorList>
            <person name="Palmer W."/>
            <person name="Jacygrad E."/>
            <person name="Sagayaradj S."/>
            <person name="Cavanaugh K."/>
            <person name="Han R."/>
            <person name="Bertier L."/>
            <person name="Beede B."/>
            <person name="Kafkas S."/>
            <person name="Golino D."/>
            <person name="Preece J."/>
            <person name="Michelmore R."/>
        </authorList>
    </citation>
    <scope>NUCLEOTIDE SEQUENCE [LARGE SCALE GENOMIC DNA]</scope>
</reference>
<proteinExistence type="predicted"/>
<evidence type="ECO:0000313" key="1">
    <source>
        <dbReference type="EMBL" id="KAJ0110652.1"/>
    </source>
</evidence>
<dbReference type="Proteomes" id="UP001164250">
    <property type="component" value="Chromosome 1"/>
</dbReference>
<evidence type="ECO:0000313" key="2">
    <source>
        <dbReference type="Proteomes" id="UP001164250"/>
    </source>
</evidence>
<keyword evidence="2" id="KW-1185">Reference proteome</keyword>
<organism evidence="1 2">
    <name type="scientific">Pistacia atlantica</name>
    <dbReference type="NCBI Taxonomy" id="434234"/>
    <lineage>
        <taxon>Eukaryota</taxon>
        <taxon>Viridiplantae</taxon>
        <taxon>Streptophyta</taxon>
        <taxon>Embryophyta</taxon>
        <taxon>Tracheophyta</taxon>
        <taxon>Spermatophyta</taxon>
        <taxon>Magnoliopsida</taxon>
        <taxon>eudicotyledons</taxon>
        <taxon>Gunneridae</taxon>
        <taxon>Pentapetalae</taxon>
        <taxon>rosids</taxon>
        <taxon>malvids</taxon>
        <taxon>Sapindales</taxon>
        <taxon>Anacardiaceae</taxon>
        <taxon>Pistacia</taxon>
    </lineage>
</organism>
<gene>
    <name evidence="1" type="ORF">Patl1_02979</name>
</gene>
<accession>A0ACC1C559</accession>
<dbReference type="EMBL" id="CM047897">
    <property type="protein sequence ID" value="KAJ0110652.1"/>
    <property type="molecule type" value="Genomic_DNA"/>
</dbReference>
<sequence>MQVTLVSKRRKVRTALTAWKALPISNLSRGFSLPLLPCSELTPLFCQERLKIAGTAEIVEPLEPESPAVGGSMERLAVAPETPTARSLEQMDVAPETPTARSLEKMAVAPETPTSRSLEQIAPETPTVRSLEQIAPGTPTVRSLKLMAVDPETPSRSEQMSVAPETPILQLAATTPPETPESLRNSHSDTVRPVQSFQITEKEPSSKIKGFNRTLITEVKKLSKLYCNVAFLLRGSNCCHCILHVD</sequence>
<protein>
    <submittedName>
        <fullName evidence="1">Uncharacterized protein</fullName>
    </submittedName>
</protein>
<comment type="caution">
    <text evidence="1">The sequence shown here is derived from an EMBL/GenBank/DDBJ whole genome shotgun (WGS) entry which is preliminary data.</text>
</comment>
<name>A0ACC1C559_9ROSI</name>